<comment type="caution">
    <text evidence="1">The sequence shown here is derived from an EMBL/GenBank/DDBJ whole genome shotgun (WGS) entry which is preliminary data.</text>
</comment>
<name>A0ACB7XT88_9ERIC</name>
<dbReference type="Proteomes" id="UP000828048">
    <property type="component" value="Chromosome 1"/>
</dbReference>
<gene>
    <name evidence="1" type="ORF">Vadar_025275</name>
</gene>
<protein>
    <submittedName>
        <fullName evidence="1">Uncharacterized protein</fullName>
    </submittedName>
</protein>
<evidence type="ECO:0000313" key="1">
    <source>
        <dbReference type="EMBL" id="KAH7844186.1"/>
    </source>
</evidence>
<proteinExistence type="predicted"/>
<keyword evidence="2" id="KW-1185">Reference proteome</keyword>
<reference evidence="1 2" key="1">
    <citation type="journal article" date="2021" name="Hortic Res">
        <title>High-quality reference genome and annotation aids understanding of berry development for evergreen blueberry (Vaccinium darrowii).</title>
        <authorList>
            <person name="Yu J."/>
            <person name="Hulse-Kemp A.M."/>
            <person name="Babiker E."/>
            <person name="Staton M."/>
        </authorList>
    </citation>
    <scope>NUCLEOTIDE SEQUENCE [LARGE SCALE GENOMIC DNA]</scope>
    <source>
        <strain evidence="2">cv. NJ 8807/NJ 8810</strain>
        <tissue evidence="1">Young leaf</tissue>
    </source>
</reference>
<evidence type="ECO:0000313" key="2">
    <source>
        <dbReference type="Proteomes" id="UP000828048"/>
    </source>
</evidence>
<sequence length="491" mass="56652">MVAHRSMICWNCQGVGRPLTFHQLKELARLHSPTLLFLSETKNGVTRIDLVRRSLKMDSVIRVDPIGTAGGLALFWKGSSTVELQKMCSWFIDVKIFDAALNKSWRLVNVYFSSDDIERKAQWEFFVQYKDCLGDDWAIWGDMNDLLCAEEKQGGLARPPRSFRPFQKFVDDCGLVDLGFSGYPFTWCNNQYGNNYIQERLDRVLATPSWCLLFDQASVTHLNTVGSDHNALHLNLRAATTRSRVPFRFDARWVNDEEAHQVIQAAWSTQVQGSRFFTIYKKIQTCRTSLTNWKRRKRINSGRAIEDLKGKIFALKNTCPGPPHGEIQSLKWQLKQEWDKEEMFWKQKSRVNWLQNGDKNTRFFHASVKQRRSINRISGIKNSNGVWTSEPQEIQTEFRQYFSSIFCANPSLQVHETVEAIPHKVSDAMNRGLTRPVTDSEIHAALMGIGPTKTPEINDCSRTNGKWLDFNDQTVVQHMEPTVKFSFAERE</sequence>
<organism evidence="1 2">
    <name type="scientific">Vaccinium darrowii</name>
    <dbReference type="NCBI Taxonomy" id="229202"/>
    <lineage>
        <taxon>Eukaryota</taxon>
        <taxon>Viridiplantae</taxon>
        <taxon>Streptophyta</taxon>
        <taxon>Embryophyta</taxon>
        <taxon>Tracheophyta</taxon>
        <taxon>Spermatophyta</taxon>
        <taxon>Magnoliopsida</taxon>
        <taxon>eudicotyledons</taxon>
        <taxon>Gunneridae</taxon>
        <taxon>Pentapetalae</taxon>
        <taxon>asterids</taxon>
        <taxon>Ericales</taxon>
        <taxon>Ericaceae</taxon>
        <taxon>Vaccinioideae</taxon>
        <taxon>Vaccinieae</taxon>
        <taxon>Vaccinium</taxon>
    </lineage>
</organism>
<accession>A0ACB7XT88</accession>
<dbReference type="EMBL" id="CM037151">
    <property type="protein sequence ID" value="KAH7844186.1"/>
    <property type="molecule type" value="Genomic_DNA"/>
</dbReference>